<gene>
    <name evidence="1" type="ORF">GOBAR_AA34229</name>
</gene>
<dbReference type="AlphaFoldDB" id="A0A2P5W5U6"/>
<name>A0A2P5W5U6_GOSBA</name>
<evidence type="ECO:0000313" key="1">
    <source>
        <dbReference type="EMBL" id="PPR86464.1"/>
    </source>
</evidence>
<dbReference type="Proteomes" id="UP000239757">
    <property type="component" value="Unassembled WGS sequence"/>
</dbReference>
<accession>A0A2P5W5U6</accession>
<protein>
    <submittedName>
        <fullName evidence="1">Uncharacterized protein</fullName>
    </submittedName>
</protein>
<dbReference type="EMBL" id="KZ668976">
    <property type="protein sequence ID" value="PPR86464.1"/>
    <property type="molecule type" value="Genomic_DNA"/>
</dbReference>
<sequence>MALGHFLVVKHGTAIDVKFRGESAVLLSRKLLPWVKATQQSKILGKGMGKAKHLDTSLHYTLTHASNQTSPTYLGPIQHTLMVKSMT</sequence>
<proteinExistence type="predicted"/>
<evidence type="ECO:0000313" key="2">
    <source>
        <dbReference type="Proteomes" id="UP000239757"/>
    </source>
</evidence>
<organism evidence="1 2">
    <name type="scientific">Gossypium barbadense</name>
    <name type="common">Sea Island cotton</name>
    <name type="synonym">Hibiscus barbadensis</name>
    <dbReference type="NCBI Taxonomy" id="3634"/>
    <lineage>
        <taxon>Eukaryota</taxon>
        <taxon>Viridiplantae</taxon>
        <taxon>Streptophyta</taxon>
        <taxon>Embryophyta</taxon>
        <taxon>Tracheophyta</taxon>
        <taxon>Spermatophyta</taxon>
        <taxon>Magnoliopsida</taxon>
        <taxon>eudicotyledons</taxon>
        <taxon>Gunneridae</taxon>
        <taxon>Pentapetalae</taxon>
        <taxon>rosids</taxon>
        <taxon>malvids</taxon>
        <taxon>Malvales</taxon>
        <taxon>Malvaceae</taxon>
        <taxon>Malvoideae</taxon>
        <taxon>Gossypium</taxon>
    </lineage>
</organism>
<reference evidence="1 2" key="1">
    <citation type="submission" date="2015-01" db="EMBL/GenBank/DDBJ databases">
        <title>Genome of allotetraploid Gossypium barbadense reveals genomic plasticity and fiber elongation in cotton evolution.</title>
        <authorList>
            <person name="Chen X."/>
            <person name="Liu X."/>
            <person name="Zhao B."/>
            <person name="Zheng H."/>
            <person name="Hu Y."/>
            <person name="Lu G."/>
            <person name="Yang C."/>
            <person name="Chen J."/>
            <person name="Shan C."/>
            <person name="Zhang L."/>
            <person name="Zhou Y."/>
            <person name="Wang L."/>
            <person name="Guo W."/>
            <person name="Bai Y."/>
            <person name="Ruan J."/>
            <person name="Shangguan X."/>
            <person name="Mao Y."/>
            <person name="Jiang J."/>
            <person name="Zhu Y."/>
            <person name="Lei J."/>
            <person name="Kang H."/>
            <person name="Chen S."/>
            <person name="He X."/>
            <person name="Wang R."/>
            <person name="Wang Y."/>
            <person name="Chen J."/>
            <person name="Wang L."/>
            <person name="Yu S."/>
            <person name="Wang B."/>
            <person name="Wei J."/>
            <person name="Song S."/>
            <person name="Lu X."/>
            <person name="Gao Z."/>
            <person name="Gu W."/>
            <person name="Deng X."/>
            <person name="Ma D."/>
            <person name="Wang S."/>
            <person name="Liang W."/>
            <person name="Fang L."/>
            <person name="Cai C."/>
            <person name="Zhu X."/>
            <person name="Zhou B."/>
            <person name="Zhang Y."/>
            <person name="Chen Z."/>
            <person name="Xu S."/>
            <person name="Zhu R."/>
            <person name="Wang S."/>
            <person name="Zhang T."/>
            <person name="Zhao G."/>
        </authorList>
    </citation>
    <scope>NUCLEOTIDE SEQUENCE [LARGE SCALE GENOMIC DNA]</scope>
    <source>
        <strain evidence="2">cv. Xinhai21</strain>
        <tissue evidence="1">Leaf</tissue>
    </source>
</reference>